<name>A0A229RAA5_AMYAL</name>
<reference evidence="3 4" key="1">
    <citation type="submission" date="2017-07" db="EMBL/GenBank/DDBJ databases">
        <title>Amycolatopsis alba DSM 44262 Genome sequencing and assembly.</title>
        <authorList>
            <person name="Kaur N."/>
            <person name="Mayilraj S."/>
        </authorList>
    </citation>
    <scope>NUCLEOTIDE SEQUENCE [LARGE SCALE GENOMIC DNA]</scope>
    <source>
        <strain evidence="3 4">DSM 44262</strain>
    </source>
</reference>
<dbReference type="OrthoDB" id="5194739at2"/>
<comment type="caution">
    <text evidence="3">The sequence shown here is derived from an EMBL/GenBank/DDBJ whole genome shotgun (WGS) entry which is preliminary data.</text>
</comment>
<dbReference type="AlphaFoldDB" id="A0A229RAA5"/>
<keyword evidence="4" id="KW-1185">Reference proteome</keyword>
<dbReference type="EMBL" id="NMQU01000149">
    <property type="protein sequence ID" value="OXM43409.1"/>
    <property type="molecule type" value="Genomic_DNA"/>
</dbReference>
<evidence type="ECO:0000256" key="1">
    <source>
        <dbReference type="SAM" id="MobiDB-lite"/>
    </source>
</evidence>
<accession>A0A229RAA5</accession>
<dbReference type="Proteomes" id="UP000215563">
    <property type="component" value="Unassembled WGS sequence"/>
</dbReference>
<dbReference type="InterPro" id="IPR049082">
    <property type="entry name" value="T7SS_signal"/>
</dbReference>
<protein>
    <recommendedName>
        <fullName evidence="2">Putative T7SS secretion signal domain-containing protein</fullName>
    </recommendedName>
</protein>
<evidence type="ECO:0000313" key="4">
    <source>
        <dbReference type="Proteomes" id="UP000215563"/>
    </source>
</evidence>
<feature type="region of interest" description="Disordered" evidence="1">
    <location>
        <begin position="1"/>
        <end position="20"/>
    </location>
</feature>
<evidence type="ECO:0000259" key="2">
    <source>
        <dbReference type="Pfam" id="PF21725"/>
    </source>
</evidence>
<dbReference type="RefSeq" id="WP_020634921.1">
    <property type="nucleotide sequence ID" value="NZ_KB913032.1"/>
</dbReference>
<gene>
    <name evidence="3" type="ORF">CFP75_38580</name>
</gene>
<dbReference type="Pfam" id="PF21725">
    <property type="entry name" value="T7SS_signal"/>
    <property type="match status" value="1"/>
</dbReference>
<proteinExistence type="predicted"/>
<evidence type="ECO:0000313" key="3">
    <source>
        <dbReference type="EMBL" id="OXM43409.1"/>
    </source>
</evidence>
<organism evidence="3 4">
    <name type="scientific">Amycolatopsis alba DSM 44262</name>
    <dbReference type="NCBI Taxonomy" id="1125972"/>
    <lineage>
        <taxon>Bacteria</taxon>
        <taxon>Bacillati</taxon>
        <taxon>Actinomycetota</taxon>
        <taxon>Actinomycetes</taxon>
        <taxon>Pseudonocardiales</taxon>
        <taxon>Pseudonocardiaceae</taxon>
        <taxon>Amycolatopsis</taxon>
    </lineage>
</organism>
<feature type="domain" description="Putative T7SS secretion signal" evidence="2">
    <location>
        <begin position="5"/>
        <end position="126"/>
    </location>
</feature>
<sequence length="131" mass="13743">MTVAELGQSEDSKALMPGDPDAVFENARVLHERARDALAAGDALKRIDTGAWQGSSSNQFHDDHQTGVPRWGAAGDLLDNAALALTDLANCLAWAQAQAAEAIAQWKQGDADTQRVVEAHGRAAAEADAPA</sequence>